<protein>
    <submittedName>
        <fullName evidence="3">PAP2 superfamily protein</fullName>
    </submittedName>
</protein>
<dbReference type="SUPFAM" id="SSF48317">
    <property type="entry name" value="Acid phosphatase/Vanadium-dependent haloperoxidase"/>
    <property type="match status" value="1"/>
</dbReference>
<evidence type="ECO:0000256" key="1">
    <source>
        <dbReference type="SAM" id="SignalP"/>
    </source>
</evidence>
<sequence length="433" mass="48694">MKRLLLLLALTGGTVLARPPKLETHLQPTVFAVTMVMIHDVVNPPAASRFYSYCLLGAHELVSGHSAIPSPAAFVREFHKPELNRTGNYQLAALYCILETGRLILPSGYMLEEEEAKLLAALRKEGYTEKELKAAVVAAEEMAKKVLALAATDEYSRLSTRLRYRPLKGEGYWYPTPPGYMEGIEPHWKTIRPMLIDSCSQFIPRPPVPFSKDTTSAFYALTREVYSEGRNLTEEKRFIASYWDCNPFAINTSGHMSIGFKKISPGGHWMNIASLATAQAGISFDKSVEILSLTAMTLRDAFISCWDEKYRSSRIRPETVINRLIDSRWQPLLQTPPFPEYTSGHSVISTAAAELLTFFFGDRFAFTDNTEVLFELPERRFSSFRAAAAEAAISRLYGGIHYRDAIENGQEQGYRLGQFVVEKLQKNGVRPAR</sequence>
<feature type="domain" description="Phosphatidic acid phosphatase type 2/haloperoxidase" evidence="2">
    <location>
        <begin position="295"/>
        <end position="424"/>
    </location>
</feature>
<dbReference type="EMBL" id="FNGS01000004">
    <property type="protein sequence ID" value="SDM08330.1"/>
    <property type="molecule type" value="Genomic_DNA"/>
</dbReference>
<dbReference type="CDD" id="cd03398">
    <property type="entry name" value="PAP2_haloperoxidase"/>
    <property type="match status" value="1"/>
</dbReference>
<dbReference type="InterPro" id="IPR036938">
    <property type="entry name" value="PAP2/HPO_sf"/>
</dbReference>
<dbReference type="RefSeq" id="WP_093202531.1">
    <property type="nucleotide sequence ID" value="NZ_FNGS01000004.1"/>
</dbReference>
<dbReference type="PANTHER" id="PTHR34599:SF2">
    <property type="entry name" value="TRAF-TYPE DOMAIN-CONTAINING PROTEIN"/>
    <property type="match status" value="1"/>
</dbReference>
<dbReference type="Pfam" id="PF01569">
    <property type="entry name" value="PAP2"/>
    <property type="match status" value="1"/>
</dbReference>
<evidence type="ECO:0000313" key="3">
    <source>
        <dbReference type="EMBL" id="SDM08330.1"/>
    </source>
</evidence>
<dbReference type="Gene3D" id="1.10.606.20">
    <property type="match status" value="1"/>
</dbReference>
<dbReference type="PANTHER" id="PTHR34599">
    <property type="entry name" value="PEROXIDASE-RELATED"/>
    <property type="match status" value="1"/>
</dbReference>
<keyword evidence="1" id="KW-0732">Signal</keyword>
<proteinExistence type="predicted"/>
<accession>A0A1G9QBM5</accession>
<dbReference type="InterPro" id="IPR000326">
    <property type="entry name" value="PAP2/HPO"/>
</dbReference>
<dbReference type="Proteomes" id="UP000198901">
    <property type="component" value="Unassembled WGS sequence"/>
</dbReference>
<gene>
    <name evidence="3" type="ORF">SAMN04488090_2553</name>
</gene>
<dbReference type="OrthoDB" id="7793240at2"/>
<feature type="chain" id="PRO_5011793250" evidence="1">
    <location>
        <begin position="18"/>
        <end position="433"/>
    </location>
</feature>
<evidence type="ECO:0000313" key="4">
    <source>
        <dbReference type="Proteomes" id="UP000198901"/>
    </source>
</evidence>
<dbReference type="AlphaFoldDB" id="A0A1G9QBM5"/>
<keyword evidence="4" id="KW-1185">Reference proteome</keyword>
<dbReference type="STRING" id="563176.SAMN04488090_2553"/>
<feature type="signal peptide" evidence="1">
    <location>
        <begin position="1"/>
        <end position="17"/>
    </location>
</feature>
<name>A0A1G9QBM5_9BACT</name>
<dbReference type="InterPro" id="IPR052559">
    <property type="entry name" value="V-haloperoxidase"/>
</dbReference>
<organism evidence="3 4">
    <name type="scientific">Siphonobacter aquaeclarae</name>
    <dbReference type="NCBI Taxonomy" id="563176"/>
    <lineage>
        <taxon>Bacteria</taxon>
        <taxon>Pseudomonadati</taxon>
        <taxon>Bacteroidota</taxon>
        <taxon>Cytophagia</taxon>
        <taxon>Cytophagales</taxon>
        <taxon>Cytophagaceae</taxon>
        <taxon>Siphonobacter</taxon>
    </lineage>
</organism>
<evidence type="ECO:0000259" key="2">
    <source>
        <dbReference type="Pfam" id="PF01569"/>
    </source>
</evidence>
<reference evidence="3 4" key="1">
    <citation type="submission" date="2016-10" db="EMBL/GenBank/DDBJ databases">
        <authorList>
            <person name="de Groot N.N."/>
        </authorList>
    </citation>
    <scope>NUCLEOTIDE SEQUENCE [LARGE SCALE GENOMIC DNA]</scope>
    <source>
        <strain evidence="3 4">DSM 21668</strain>
    </source>
</reference>